<dbReference type="EMBL" id="QGGT01000006">
    <property type="protein sequence ID" value="PWK32625.1"/>
    <property type="molecule type" value="Genomic_DNA"/>
</dbReference>
<dbReference type="GeneID" id="98343662"/>
<comment type="caution">
    <text evidence="2">The sequence shown here is derived from an EMBL/GenBank/DDBJ whole genome shotgun (WGS) entry which is preliminary data.</text>
</comment>
<feature type="domain" description="YbaK/aminoacyl-tRNA synthetase-associated" evidence="1">
    <location>
        <begin position="41"/>
        <end position="143"/>
    </location>
</feature>
<reference evidence="2 3" key="1">
    <citation type="submission" date="2018-05" db="EMBL/GenBank/DDBJ databases">
        <title>Genomic Encyclopedia of Type Strains, Phase IV (KMG-V): Genome sequencing to study the core and pangenomes of soil and plant-associated prokaryotes.</title>
        <authorList>
            <person name="Whitman W."/>
        </authorList>
    </citation>
    <scope>NUCLEOTIDE SEQUENCE [LARGE SCALE GENOMIC DNA]</scope>
    <source>
        <strain evidence="2 3">SLV-132</strain>
    </source>
</reference>
<dbReference type="AlphaFoldDB" id="A0A316EKW5"/>
<evidence type="ECO:0000313" key="2">
    <source>
        <dbReference type="EMBL" id="PWK32625.1"/>
    </source>
</evidence>
<dbReference type="Proteomes" id="UP000245754">
    <property type="component" value="Unassembled WGS sequence"/>
</dbReference>
<evidence type="ECO:0000313" key="3">
    <source>
        <dbReference type="Proteomes" id="UP000245754"/>
    </source>
</evidence>
<dbReference type="OrthoDB" id="9786549at2"/>
<dbReference type="InterPro" id="IPR036754">
    <property type="entry name" value="YbaK/aa-tRNA-synt-asso_dom_sf"/>
</dbReference>
<keyword evidence="3" id="KW-1185">Reference proteome</keyword>
<sequence>MTMATTLARSLTRKQVRFETVRRVRGPASTHPESPAPDTYIPGDRLARTVLLEDDRGYVIAVLPSTHRLRLSEICAQSGRALKRVHGDGVREVFRDCAFDALPPIGMLHDTPTWIDDSLLLHGDVYFESGDREEVVHMTTAEFGALFADARHGHFSHRMM</sequence>
<name>A0A316EKW5_9BURK</name>
<dbReference type="SUPFAM" id="SSF55826">
    <property type="entry name" value="YbaK/ProRS associated domain"/>
    <property type="match status" value="1"/>
</dbReference>
<organism evidence="2 3">
    <name type="scientific">Cupriavidus plantarum</name>
    <dbReference type="NCBI Taxonomy" id="942865"/>
    <lineage>
        <taxon>Bacteria</taxon>
        <taxon>Pseudomonadati</taxon>
        <taxon>Pseudomonadota</taxon>
        <taxon>Betaproteobacteria</taxon>
        <taxon>Burkholderiales</taxon>
        <taxon>Burkholderiaceae</taxon>
        <taxon>Cupriavidus</taxon>
    </lineage>
</organism>
<dbReference type="GO" id="GO:0002161">
    <property type="term" value="F:aminoacyl-tRNA deacylase activity"/>
    <property type="evidence" value="ECO:0007669"/>
    <property type="project" value="InterPro"/>
</dbReference>
<dbReference type="CDD" id="cd04332">
    <property type="entry name" value="YbaK_like"/>
    <property type="match status" value="1"/>
</dbReference>
<evidence type="ECO:0000259" key="1">
    <source>
        <dbReference type="Pfam" id="PF04073"/>
    </source>
</evidence>
<dbReference type="Pfam" id="PF04073">
    <property type="entry name" value="tRNA_edit"/>
    <property type="match status" value="1"/>
</dbReference>
<dbReference type="Gene3D" id="3.90.960.10">
    <property type="entry name" value="YbaK/aminoacyl-tRNA synthetase-associated domain"/>
    <property type="match status" value="1"/>
</dbReference>
<proteinExistence type="predicted"/>
<gene>
    <name evidence="2" type="ORF">C7419_10644</name>
</gene>
<dbReference type="InterPro" id="IPR007214">
    <property type="entry name" value="YbaK/aa-tRNA-synth-assoc-dom"/>
</dbReference>
<accession>A0A316EKW5</accession>
<protein>
    <submittedName>
        <fullName evidence="2">Ala-tRNA(Pro) deacylase</fullName>
    </submittedName>
</protein>
<dbReference type="RefSeq" id="WP_109584924.1">
    <property type="nucleotide sequence ID" value="NZ_CAJPUX010000008.1"/>
</dbReference>